<keyword evidence="2" id="KW-0472">Membrane</keyword>
<organism evidence="4 5">
    <name type="scientific">Nannochloropsis gaditana</name>
    <dbReference type="NCBI Taxonomy" id="72520"/>
    <lineage>
        <taxon>Eukaryota</taxon>
        <taxon>Sar</taxon>
        <taxon>Stramenopiles</taxon>
        <taxon>Ochrophyta</taxon>
        <taxon>Eustigmatophyceae</taxon>
        <taxon>Eustigmatales</taxon>
        <taxon>Monodopsidaceae</taxon>
        <taxon>Nannochloropsis</taxon>
    </lineage>
</organism>
<feature type="region of interest" description="Disordered" evidence="1">
    <location>
        <begin position="185"/>
        <end position="220"/>
    </location>
</feature>
<gene>
    <name evidence="4" type="ORF">Naga_100030g19</name>
</gene>
<evidence type="ECO:0000313" key="5">
    <source>
        <dbReference type="Proteomes" id="UP000019335"/>
    </source>
</evidence>
<feature type="compositionally biased region" description="Basic and acidic residues" evidence="1">
    <location>
        <begin position="185"/>
        <end position="203"/>
    </location>
</feature>
<feature type="transmembrane region" description="Helical" evidence="2">
    <location>
        <begin position="124"/>
        <end position="145"/>
    </location>
</feature>
<evidence type="ECO:0000256" key="3">
    <source>
        <dbReference type="SAM" id="SignalP"/>
    </source>
</evidence>
<feature type="transmembrane region" description="Helical" evidence="2">
    <location>
        <begin position="157"/>
        <end position="178"/>
    </location>
</feature>
<comment type="caution">
    <text evidence="4">The sequence shown here is derived from an EMBL/GenBank/DDBJ whole genome shotgun (WGS) entry which is preliminary data.</text>
</comment>
<dbReference type="Proteomes" id="UP000019335">
    <property type="component" value="Chromosome 16"/>
</dbReference>
<dbReference type="AlphaFoldDB" id="W7TT18"/>
<keyword evidence="3" id="KW-0732">Signal</keyword>
<accession>W7TT18</accession>
<evidence type="ECO:0008006" key="6">
    <source>
        <dbReference type="Google" id="ProtNLM"/>
    </source>
</evidence>
<feature type="signal peptide" evidence="3">
    <location>
        <begin position="1"/>
        <end position="27"/>
    </location>
</feature>
<dbReference type="EMBL" id="AZIL01001543">
    <property type="protein sequence ID" value="EWM23701.1"/>
    <property type="molecule type" value="Genomic_DNA"/>
</dbReference>
<dbReference type="OrthoDB" id="10444364at2759"/>
<evidence type="ECO:0000313" key="4">
    <source>
        <dbReference type="EMBL" id="EWM23701.1"/>
    </source>
</evidence>
<keyword evidence="2" id="KW-0812">Transmembrane</keyword>
<protein>
    <recommendedName>
        <fullName evidence="6">Transmembrane protein</fullName>
    </recommendedName>
</protein>
<name>W7TT18_9STRA</name>
<sequence length="220" mass="24182">MARRILLPSTVALLFGLAFLHLKNVCAFLPSGRSRYLPFRCTTHILRKNCVRSGNFAPIYASADESESGPATEKRELDRLFEEVEKANQSNGLKEAIKSTVSRLPLPSAGSKAVRTEPDRPFRFPAYGFLVMSMLLGISFTGSLTELAGGKPLLGQTATIAVIATAGPGFVASFVVAVKRYNEEKEEDNARLEEEERQDELARQRALQGPVPLEALKEKE</sequence>
<proteinExistence type="predicted"/>
<feature type="chain" id="PRO_5004901200" description="Transmembrane protein" evidence="3">
    <location>
        <begin position="28"/>
        <end position="220"/>
    </location>
</feature>
<keyword evidence="2" id="KW-1133">Transmembrane helix</keyword>
<evidence type="ECO:0000256" key="2">
    <source>
        <dbReference type="SAM" id="Phobius"/>
    </source>
</evidence>
<reference evidence="4 5" key="1">
    <citation type="journal article" date="2014" name="Mol. Plant">
        <title>Chromosome Scale Genome Assembly and Transcriptome Profiling of Nannochloropsis gaditana in Nitrogen Depletion.</title>
        <authorList>
            <person name="Corteggiani Carpinelli E."/>
            <person name="Telatin A."/>
            <person name="Vitulo N."/>
            <person name="Forcato C."/>
            <person name="D'Angelo M."/>
            <person name="Schiavon R."/>
            <person name="Vezzi A."/>
            <person name="Giacometti G.M."/>
            <person name="Morosinotto T."/>
            <person name="Valle G."/>
        </authorList>
    </citation>
    <scope>NUCLEOTIDE SEQUENCE [LARGE SCALE GENOMIC DNA]</scope>
    <source>
        <strain evidence="4 5">B-31</strain>
    </source>
</reference>
<keyword evidence="5" id="KW-1185">Reference proteome</keyword>
<evidence type="ECO:0000256" key="1">
    <source>
        <dbReference type="SAM" id="MobiDB-lite"/>
    </source>
</evidence>